<reference evidence="5 6" key="1">
    <citation type="submission" date="2019-11" db="EMBL/GenBank/DDBJ databases">
        <authorList>
            <person name="He Y."/>
        </authorList>
    </citation>
    <scope>NUCLEOTIDE SEQUENCE [LARGE SCALE GENOMIC DNA]</scope>
    <source>
        <strain evidence="5 6">SCSIO 58843</strain>
    </source>
</reference>
<evidence type="ECO:0000256" key="1">
    <source>
        <dbReference type="ARBA" id="ARBA00022679"/>
    </source>
</evidence>
<sequence>MDVSSLDPDRFRISPGDAPGLADRPTRADDLLGPDDEDAKATAEALNEELSERIGDLQERLWATKAAKVLVVLQGMDTSGKDSTTRRVFGAGSPLGIAVKGFGRPTEEELAHGYLWRVHRHTPADGEIVIFNRSHYEDVLVVRVDDLVPEGRWRRRYGHIVDFERMLADEGTIILKFMLHISHDEQRERLQERIDNPKKHWKFEHHDLRVRESWGEYMAAYEDAITRTSTEHAPWYVVPSDQKWFRDLVVGRVVVDALERLEMPWPDPEPGIEGLVVE</sequence>
<dbReference type="PANTHER" id="PTHR34383:SF3">
    <property type="entry name" value="POLYPHOSPHATE:AMP PHOSPHOTRANSFERASE"/>
    <property type="match status" value="1"/>
</dbReference>
<dbReference type="PANTHER" id="PTHR34383">
    <property type="entry name" value="POLYPHOSPHATE:AMP PHOSPHOTRANSFERASE-RELATED"/>
    <property type="match status" value="1"/>
</dbReference>
<evidence type="ECO:0000256" key="2">
    <source>
        <dbReference type="ARBA" id="ARBA00022777"/>
    </source>
</evidence>
<dbReference type="KEGG" id="atq:GH723_05500"/>
<feature type="domain" description="Polyphosphate kinase-2-related" evidence="4">
    <location>
        <begin position="43"/>
        <end position="260"/>
    </location>
</feature>
<dbReference type="RefSeq" id="WP_153758711.1">
    <property type="nucleotide sequence ID" value="NZ_CP045851.1"/>
</dbReference>
<feature type="region of interest" description="Disordered" evidence="3">
    <location>
        <begin position="1"/>
        <end position="38"/>
    </location>
</feature>
<dbReference type="Pfam" id="PF03976">
    <property type="entry name" value="PPK2"/>
    <property type="match status" value="1"/>
</dbReference>
<dbReference type="EMBL" id="CP045851">
    <property type="protein sequence ID" value="QGG94605.1"/>
    <property type="molecule type" value="Genomic_DNA"/>
</dbReference>
<dbReference type="AlphaFoldDB" id="A0A5Q2RN27"/>
<dbReference type="InterPro" id="IPR016898">
    <property type="entry name" value="Polyphosphate_phosphotransfera"/>
</dbReference>
<evidence type="ECO:0000313" key="6">
    <source>
        <dbReference type="Proteomes" id="UP000334019"/>
    </source>
</evidence>
<dbReference type="NCBIfam" id="TIGR03709">
    <property type="entry name" value="PPK2_rel_1"/>
    <property type="match status" value="1"/>
</dbReference>
<gene>
    <name evidence="5" type="ORF">GH723_05500</name>
</gene>
<evidence type="ECO:0000256" key="3">
    <source>
        <dbReference type="SAM" id="MobiDB-lite"/>
    </source>
</evidence>
<dbReference type="Proteomes" id="UP000334019">
    <property type="component" value="Chromosome"/>
</dbReference>
<dbReference type="GO" id="GO:0008976">
    <property type="term" value="F:polyphosphate kinase activity"/>
    <property type="evidence" value="ECO:0007669"/>
    <property type="project" value="InterPro"/>
</dbReference>
<keyword evidence="1" id="KW-0808">Transferase</keyword>
<dbReference type="InterPro" id="IPR027417">
    <property type="entry name" value="P-loop_NTPase"/>
</dbReference>
<keyword evidence="2 5" id="KW-0418">Kinase</keyword>
<evidence type="ECO:0000259" key="4">
    <source>
        <dbReference type="Pfam" id="PF03976"/>
    </source>
</evidence>
<protein>
    <submittedName>
        <fullName evidence="5">Polyphosphate kinase 2 family protein</fullName>
    </submittedName>
</protein>
<proteinExistence type="predicted"/>
<name>A0A5Q2RN27_9ACTN</name>
<dbReference type="InterPro" id="IPR022300">
    <property type="entry name" value="PPK2-rel_1"/>
</dbReference>
<accession>A0A5Q2RN27</accession>
<dbReference type="GO" id="GO:0006797">
    <property type="term" value="P:polyphosphate metabolic process"/>
    <property type="evidence" value="ECO:0007669"/>
    <property type="project" value="InterPro"/>
</dbReference>
<evidence type="ECO:0000313" key="5">
    <source>
        <dbReference type="EMBL" id="QGG94605.1"/>
    </source>
</evidence>
<dbReference type="SUPFAM" id="SSF52540">
    <property type="entry name" value="P-loop containing nucleoside triphosphate hydrolases"/>
    <property type="match status" value="1"/>
</dbReference>
<organism evidence="5 6">
    <name type="scientific">Actinomarinicola tropica</name>
    <dbReference type="NCBI Taxonomy" id="2789776"/>
    <lineage>
        <taxon>Bacteria</taxon>
        <taxon>Bacillati</taxon>
        <taxon>Actinomycetota</taxon>
        <taxon>Acidimicrobiia</taxon>
        <taxon>Acidimicrobiales</taxon>
        <taxon>Iamiaceae</taxon>
        <taxon>Actinomarinicola</taxon>
    </lineage>
</organism>
<keyword evidence="6" id="KW-1185">Reference proteome</keyword>
<dbReference type="PIRSF" id="PIRSF028756">
    <property type="entry name" value="PPK2_prd"/>
    <property type="match status" value="1"/>
</dbReference>
<dbReference type="InterPro" id="IPR022488">
    <property type="entry name" value="PPK2-related"/>
</dbReference>
<dbReference type="Gene3D" id="3.40.50.300">
    <property type="entry name" value="P-loop containing nucleotide triphosphate hydrolases"/>
    <property type="match status" value="1"/>
</dbReference>